<name>A0AAD7KDP6_9AGAR</name>
<organism evidence="8 9">
    <name type="scientific">Mycena maculata</name>
    <dbReference type="NCBI Taxonomy" id="230809"/>
    <lineage>
        <taxon>Eukaryota</taxon>
        <taxon>Fungi</taxon>
        <taxon>Dikarya</taxon>
        <taxon>Basidiomycota</taxon>
        <taxon>Agaricomycotina</taxon>
        <taxon>Agaricomycetes</taxon>
        <taxon>Agaricomycetidae</taxon>
        <taxon>Agaricales</taxon>
        <taxon>Marasmiineae</taxon>
        <taxon>Mycenaceae</taxon>
        <taxon>Mycena</taxon>
    </lineage>
</organism>
<evidence type="ECO:0000259" key="7">
    <source>
        <dbReference type="PROSITE" id="PS51821"/>
    </source>
</evidence>
<feature type="domain" description="Velvet" evidence="7">
    <location>
        <begin position="1"/>
        <end position="154"/>
    </location>
</feature>
<dbReference type="AlphaFoldDB" id="A0AAD7KDP6"/>
<keyword evidence="3" id="KW-0805">Transcription regulation</keyword>
<protein>
    <submittedName>
        <fullName evidence="8">Velvet factor-domain-containing protein</fullName>
    </submittedName>
</protein>
<evidence type="ECO:0000256" key="2">
    <source>
        <dbReference type="ARBA" id="ARBA00022969"/>
    </source>
</evidence>
<proteinExistence type="predicted"/>
<dbReference type="Pfam" id="PF11754">
    <property type="entry name" value="Velvet"/>
    <property type="match status" value="1"/>
</dbReference>
<feature type="region of interest" description="Disordered" evidence="6">
    <location>
        <begin position="172"/>
        <end position="192"/>
    </location>
</feature>
<dbReference type="GO" id="GO:0005634">
    <property type="term" value="C:nucleus"/>
    <property type="evidence" value="ECO:0007669"/>
    <property type="project" value="UniProtKB-SubCell"/>
</dbReference>
<evidence type="ECO:0000313" key="9">
    <source>
        <dbReference type="Proteomes" id="UP001215280"/>
    </source>
</evidence>
<dbReference type="InterPro" id="IPR038491">
    <property type="entry name" value="Velvet_dom_sf"/>
</dbReference>
<accession>A0AAD7KDP6</accession>
<dbReference type="GO" id="GO:0030435">
    <property type="term" value="P:sporulation resulting in formation of a cellular spore"/>
    <property type="evidence" value="ECO:0007669"/>
    <property type="project" value="UniProtKB-KW"/>
</dbReference>
<dbReference type="PROSITE" id="PS51821">
    <property type="entry name" value="VELVET"/>
    <property type="match status" value="1"/>
</dbReference>
<evidence type="ECO:0000256" key="6">
    <source>
        <dbReference type="SAM" id="MobiDB-lite"/>
    </source>
</evidence>
<feature type="compositionally biased region" description="Polar residues" evidence="6">
    <location>
        <begin position="177"/>
        <end position="188"/>
    </location>
</feature>
<gene>
    <name evidence="8" type="ORF">DFH07DRAFT_1010783</name>
</gene>
<dbReference type="PANTHER" id="PTHR33572">
    <property type="entry name" value="SPORE DEVELOPMENT REGULATOR VOSA"/>
    <property type="match status" value="1"/>
</dbReference>
<dbReference type="PANTHER" id="PTHR33572:SF18">
    <property type="entry name" value="SPORE DEVELOPMENT REGULATOR VOSA"/>
    <property type="match status" value="1"/>
</dbReference>
<evidence type="ECO:0000256" key="1">
    <source>
        <dbReference type="ARBA" id="ARBA00004123"/>
    </source>
</evidence>
<dbReference type="Proteomes" id="UP001215280">
    <property type="component" value="Unassembled WGS sequence"/>
</dbReference>
<evidence type="ECO:0000313" key="8">
    <source>
        <dbReference type="EMBL" id="KAJ7782467.1"/>
    </source>
</evidence>
<dbReference type="InterPro" id="IPR037525">
    <property type="entry name" value="Velvet_dom"/>
</dbReference>
<keyword evidence="4" id="KW-0804">Transcription</keyword>
<keyword evidence="2" id="KW-0749">Sporulation</keyword>
<comment type="caution">
    <text evidence="8">The sequence shown here is derived from an EMBL/GenBank/DDBJ whole genome shotgun (WGS) entry which is preliminary data.</text>
</comment>
<reference evidence="8" key="1">
    <citation type="submission" date="2023-03" db="EMBL/GenBank/DDBJ databases">
        <title>Massive genome expansion in bonnet fungi (Mycena s.s.) driven by repeated elements and novel gene families across ecological guilds.</title>
        <authorList>
            <consortium name="Lawrence Berkeley National Laboratory"/>
            <person name="Harder C.B."/>
            <person name="Miyauchi S."/>
            <person name="Viragh M."/>
            <person name="Kuo A."/>
            <person name="Thoen E."/>
            <person name="Andreopoulos B."/>
            <person name="Lu D."/>
            <person name="Skrede I."/>
            <person name="Drula E."/>
            <person name="Henrissat B."/>
            <person name="Morin E."/>
            <person name="Kohler A."/>
            <person name="Barry K."/>
            <person name="LaButti K."/>
            <person name="Morin E."/>
            <person name="Salamov A."/>
            <person name="Lipzen A."/>
            <person name="Mereny Z."/>
            <person name="Hegedus B."/>
            <person name="Baldrian P."/>
            <person name="Stursova M."/>
            <person name="Weitz H."/>
            <person name="Taylor A."/>
            <person name="Grigoriev I.V."/>
            <person name="Nagy L.G."/>
            <person name="Martin F."/>
            <person name="Kauserud H."/>
        </authorList>
    </citation>
    <scope>NUCLEOTIDE SEQUENCE</scope>
    <source>
        <strain evidence="8">CBHHK188m</strain>
    </source>
</reference>
<dbReference type="EMBL" id="JARJLG010000003">
    <property type="protein sequence ID" value="KAJ7782467.1"/>
    <property type="molecule type" value="Genomic_DNA"/>
</dbReference>
<sequence>MDPMPVLELCLFERTITPTRVPMTWDLVPMYSLFAWLVPPDGDEPIKVLKDGLTDSISGTWISSPYIMKDPENDQLTAFFAFPDLGVRLTGQFRFKFELAMDCPHIVKDGNCKHPLKRFSKPFSVVPAAKYSGVQKATPLTHWLAENGVPARVREKVRGVTAKELPRRGRPEFFVSDSETSGSASPPSGATRAASLHVQTMPRPVCAPGNIHPDYLQQSRASGSSFQSEPQPELEVLANFSEGADFGLGPGQPSALDHFLADWYSSDLVLADSE</sequence>
<keyword evidence="5" id="KW-0539">Nucleus</keyword>
<keyword evidence="9" id="KW-1185">Reference proteome</keyword>
<evidence type="ECO:0000256" key="5">
    <source>
        <dbReference type="ARBA" id="ARBA00023242"/>
    </source>
</evidence>
<comment type="subcellular location">
    <subcellularLocation>
        <location evidence="1">Nucleus</location>
    </subcellularLocation>
</comment>
<evidence type="ECO:0000256" key="3">
    <source>
        <dbReference type="ARBA" id="ARBA00023015"/>
    </source>
</evidence>
<evidence type="ECO:0000256" key="4">
    <source>
        <dbReference type="ARBA" id="ARBA00023163"/>
    </source>
</evidence>
<dbReference type="Gene3D" id="2.60.40.3960">
    <property type="entry name" value="Velvet domain"/>
    <property type="match status" value="1"/>
</dbReference>
<dbReference type="InterPro" id="IPR021740">
    <property type="entry name" value="Velvet"/>
</dbReference>